<evidence type="ECO:0000256" key="20">
    <source>
        <dbReference type="ARBA" id="ARBA00025833"/>
    </source>
</evidence>
<evidence type="ECO:0000256" key="3">
    <source>
        <dbReference type="ARBA" id="ARBA00004555"/>
    </source>
</evidence>
<dbReference type="EMBL" id="GEZM01012967">
    <property type="protein sequence ID" value="JAV92843.1"/>
    <property type="molecule type" value="Transcribed_RNA"/>
</dbReference>
<dbReference type="PANTHER" id="PTHR12053">
    <property type="entry name" value="PROTEASE FAMILY M28 PLASMA GLUTAMATE CARBOXYPEPTIDASE-RELATED"/>
    <property type="match status" value="1"/>
</dbReference>
<evidence type="ECO:0000256" key="12">
    <source>
        <dbReference type="ARBA" id="ARBA00022801"/>
    </source>
</evidence>
<keyword evidence="7" id="KW-0964">Secreted</keyword>
<feature type="domain" description="Peptidase M28" evidence="23">
    <location>
        <begin position="270"/>
        <end position="458"/>
    </location>
</feature>
<dbReference type="AlphaFoldDB" id="A0A1Y1N4M9"/>
<dbReference type="FunFam" id="3.40.630.10:FF:000036">
    <property type="entry name" value="Carboxypeptidase Q"/>
    <property type="match status" value="1"/>
</dbReference>
<dbReference type="KEGG" id="ppyr:116163169"/>
<dbReference type="GO" id="GO:0043171">
    <property type="term" value="P:peptide catabolic process"/>
    <property type="evidence" value="ECO:0007669"/>
    <property type="project" value="TreeGrafter"/>
</dbReference>
<dbReference type="GO" id="GO:0070573">
    <property type="term" value="F:metallodipeptidase activity"/>
    <property type="evidence" value="ECO:0007669"/>
    <property type="project" value="InterPro"/>
</dbReference>
<dbReference type="InterPro" id="IPR007484">
    <property type="entry name" value="Peptidase_M28"/>
</dbReference>
<evidence type="ECO:0000256" key="6">
    <source>
        <dbReference type="ARBA" id="ARBA00014116"/>
    </source>
</evidence>
<evidence type="ECO:0000256" key="1">
    <source>
        <dbReference type="ARBA" id="ARBA00004240"/>
    </source>
</evidence>
<keyword evidence="11 22" id="KW-0732">Signal</keyword>
<proteinExistence type="inferred from homology"/>
<dbReference type="Gene3D" id="3.50.30.30">
    <property type="match status" value="1"/>
</dbReference>
<reference evidence="24" key="1">
    <citation type="journal article" date="2016" name="Sci. Rep.">
        <title>Molecular characterization of firefly nuptial gifts: a multi-omics approach sheds light on postcopulatory sexual selection.</title>
        <authorList>
            <person name="Al-Wathiqui N."/>
            <person name="Fallon T.R."/>
            <person name="South A."/>
            <person name="Weng J.K."/>
            <person name="Lewis S.M."/>
        </authorList>
    </citation>
    <scope>NUCLEOTIDE SEQUENCE</scope>
</reference>
<dbReference type="PANTHER" id="PTHR12053:SF3">
    <property type="entry name" value="CARBOXYPEPTIDASE Q"/>
    <property type="match status" value="1"/>
</dbReference>
<evidence type="ECO:0000256" key="5">
    <source>
        <dbReference type="ARBA" id="ARBA00010918"/>
    </source>
</evidence>
<evidence type="ECO:0000256" key="9">
    <source>
        <dbReference type="ARBA" id="ARBA00022670"/>
    </source>
</evidence>
<keyword evidence="13" id="KW-0256">Endoplasmic reticulum</keyword>
<dbReference type="GO" id="GO:0046872">
    <property type="term" value="F:metal ion binding"/>
    <property type="evidence" value="ECO:0007669"/>
    <property type="project" value="UniProtKB-KW"/>
</dbReference>
<name>A0A1Y1N4M9_PHOPY</name>
<dbReference type="GO" id="GO:0004180">
    <property type="term" value="F:carboxypeptidase activity"/>
    <property type="evidence" value="ECO:0007669"/>
    <property type="project" value="UniProtKB-KW"/>
</dbReference>
<evidence type="ECO:0000256" key="14">
    <source>
        <dbReference type="ARBA" id="ARBA00022833"/>
    </source>
</evidence>
<dbReference type="CDD" id="cd03883">
    <property type="entry name" value="M28_Pgcp_like"/>
    <property type="match status" value="1"/>
</dbReference>
<dbReference type="RefSeq" id="XP_031332877.1">
    <property type="nucleotide sequence ID" value="XM_031477017.1"/>
</dbReference>
<dbReference type="GO" id="GO:0005794">
    <property type="term" value="C:Golgi apparatus"/>
    <property type="evidence" value="ECO:0007669"/>
    <property type="project" value="UniProtKB-SubCell"/>
</dbReference>
<keyword evidence="10" id="KW-0479">Metal-binding</keyword>
<keyword evidence="16" id="KW-0482">Metalloprotease</keyword>
<dbReference type="Gene3D" id="3.40.630.10">
    <property type="entry name" value="Zn peptidases"/>
    <property type="match status" value="1"/>
</dbReference>
<dbReference type="GO" id="GO:0005615">
    <property type="term" value="C:extracellular space"/>
    <property type="evidence" value="ECO:0007669"/>
    <property type="project" value="TreeGrafter"/>
</dbReference>
<comment type="subcellular location">
    <subcellularLocation>
        <location evidence="1">Endoplasmic reticulum</location>
    </subcellularLocation>
    <subcellularLocation>
        <location evidence="3">Golgi apparatus</location>
    </subcellularLocation>
    <subcellularLocation>
        <location evidence="2">Lysosome</location>
    </subcellularLocation>
    <subcellularLocation>
        <location evidence="4">Secreted</location>
    </subcellularLocation>
</comment>
<feature type="chain" id="PRO_5012779045" description="Carboxypeptidase Q" evidence="22">
    <location>
        <begin position="22"/>
        <end position="477"/>
    </location>
</feature>
<evidence type="ECO:0000256" key="15">
    <source>
        <dbReference type="ARBA" id="ARBA00023034"/>
    </source>
</evidence>
<dbReference type="GO" id="GO:0005764">
    <property type="term" value="C:lysosome"/>
    <property type="evidence" value="ECO:0007669"/>
    <property type="project" value="UniProtKB-SubCell"/>
</dbReference>
<sequence length="477" mass="52606">MIMHNILPWLLNLLVLTLVLCNEEDNTIEKCNLSNSIKQEIASYQNIANQIIAAINGKFKNSTYNHLDEFISEFGNRISGSKNLENAIDYMIIKSEMYNLENVHGEDVVVPHWVRGEESATLLHPRVKNLPMLGLGSSVGTPPEGILAKAVVVSSFEELKKISSKVKGKIVVYNQKYTSYGESVIYRRDGASMAAKYGAVATLIESITPFSLATPHTGWQAYADNITKIPTACITREDANMLHGMYKRGKTIYIKLKMEAHFLPPAISRNVVAEIKGTTHPDKVVVISGHIDSWDVGEGAMDDGGGAFISWTALAILKAMGFRAKRTIRTILWTGEEEGYIGAFAYAKEHSNETKNLNFVMESDIGTFTPLGLKYSGLPIVGCIIQEILNLLRELNTTKVLTPADGGPDLTPWLNQGVPGASLDNANERYFWYHHSAADTMDVEEPEPLDKGTALWAAVAYIIADLSFDIPKNLTVL</sequence>
<comment type="similarity">
    <text evidence="5">Belongs to the peptidase M28 family.</text>
</comment>
<keyword evidence="15" id="KW-0333">Golgi apparatus</keyword>
<dbReference type="Pfam" id="PF04389">
    <property type="entry name" value="Peptidase_M28"/>
    <property type="match status" value="1"/>
</dbReference>
<evidence type="ECO:0000256" key="22">
    <source>
        <dbReference type="SAM" id="SignalP"/>
    </source>
</evidence>
<dbReference type="OrthoDB" id="10013407at2759"/>
<accession>A0A1Y1N4M9</accession>
<keyword evidence="17" id="KW-0865">Zymogen</keyword>
<evidence type="ECO:0000256" key="18">
    <source>
        <dbReference type="ARBA" id="ARBA00023180"/>
    </source>
</evidence>
<comment type="subunit">
    <text evidence="20">Homodimer. The monomeric form is inactive while the homodimer is active.</text>
</comment>
<evidence type="ECO:0000256" key="19">
    <source>
        <dbReference type="ARBA" id="ARBA00023228"/>
    </source>
</evidence>
<evidence type="ECO:0000256" key="2">
    <source>
        <dbReference type="ARBA" id="ARBA00004371"/>
    </source>
</evidence>
<evidence type="ECO:0000256" key="16">
    <source>
        <dbReference type="ARBA" id="ARBA00023049"/>
    </source>
</evidence>
<keyword evidence="8" id="KW-0121">Carboxypeptidase</keyword>
<evidence type="ECO:0000256" key="13">
    <source>
        <dbReference type="ARBA" id="ARBA00022824"/>
    </source>
</evidence>
<evidence type="ECO:0000256" key="8">
    <source>
        <dbReference type="ARBA" id="ARBA00022645"/>
    </source>
</evidence>
<evidence type="ECO:0000256" key="10">
    <source>
        <dbReference type="ARBA" id="ARBA00022723"/>
    </source>
</evidence>
<keyword evidence="9" id="KW-0645">Protease</keyword>
<dbReference type="SUPFAM" id="SSF53187">
    <property type="entry name" value="Zn-dependent exopeptidases"/>
    <property type="match status" value="1"/>
</dbReference>
<dbReference type="InterPro" id="IPR039866">
    <property type="entry name" value="CPQ"/>
</dbReference>
<evidence type="ECO:0000256" key="11">
    <source>
        <dbReference type="ARBA" id="ARBA00022729"/>
    </source>
</evidence>
<keyword evidence="19" id="KW-0458">Lysosome</keyword>
<evidence type="ECO:0000256" key="4">
    <source>
        <dbReference type="ARBA" id="ARBA00004613"/>
    </source>
</evidence>
<dbReference type="GO" id="GO:0006508">
    <property type="term" value="P:proteolysis"/>
    <property type="evidence" value="ECO:0007669"/>
    <property type="project" value="UniProtKB-KW"/>
</dbReference>
<keyword evidence="18" id="KW-0325">Glycoprotein</keyword>
<dbReference type="GeneID" id="116163169"/>
<evidence type="ECO:0000256" key="7">
    <source>
        <dbReference type="ARBA" id="ARBA00022525"/>
    </source>
</evidence>
<evidence type="ECO:0000256" key="21">
    <source>
        <dbReference type="ARBA" id="ARBA00033328"/>
    </source>
</evidence>
<evidence type="ECO:0000313" key="24">
    <source>
        <dbReference type="EMBL" id="JAV92843.1"/>
    </source>
</evidence>
<keyword evidence="14" id="KW-0862">Zinc</keyword>
<organism evidence="24">
    <name type="scientific">Photinus pyralis</name>
    <name type="common">Common eastern firefly</name>
    <name type="synonym">Lampyris pyralis</name>
    <dbReference type="NCBI Taxonomy" id="7054"/>
    <lineage>
        <taxon>Eukaryota</taxon>
        <taxon>Metazoa</taxon>
        <taxon>Ecdysozoa</taxon>
        <taxon>Arthropoda</taxon>
        <taxon>Hexapoda</taxon>
        <taxon>Insecta</taxon>
        <taxon>Pterygota</taxon>
        <taxon>Neoptera</taxon>
        <taxon>Endopterygota</taxon>
        <taxon>Coleoptera</taxon>
        <taxon>Polyphaga</taxon>
        <taxon>Elateriformia</taxon>
        <taxon>Elateroidea</taxon>
        <taxon>Lampyridae</taxon>
        <taxon>Lampyrinae</taxon>
        <taxon>Photinus</taxon>
    </lineage>
</organism>
<protein>
    <recommendedName>
        <fullName evidence="6">Carboxypeptidase Q</fullName>
    </recommendedName>
    <alternativeName>
        <fullName evidence="21">Plasma glutamate carboxypeptidase</fullName>
    </alternativeName>
</protein>
<evidence type="ECO:0000259" key="23">
    <source>
        <dbReference type="Pfam" id="PF04389"/>
    </source>
</evidence>
<evidence type="ECO:0000256" key="17">
    <source>
        <dbReference type="ARBA" id="ARBA00023145"/>
    </source>
</evidence>
<dbReference type="GO" id="GO:0005783">
    <property type="term" value="C:endoplasmic reticulum"/>
    <property type="evidence" value="ECO:0007669"/>
    <property type="project" value="UniProtKB-SubCell"/>
</dbReference>
<dbReference type="FunFam" id="3.50.30.30:FF:000009">
    <property type="entry name" value="Carboxypeptidase Q"/>
    <property type="match status" value="1"/>
</dbReference>
<feature type="signal peptide" evidence="22">
    <location>
        <begin position="1"/>
        <end position="21"/>
    </location>
</feature>
<keyword evidence="12" id="KW-0378">Hydrolase</keyword>